<comment type="subunit">
    <text evidence="5">Homooligomer.</text>
</comment>
<feature type="transmembrane region" description="Helical" evidence="5">
    <location>
        <begin position="30"/>
        <end position="52"/>
    </location>
</feature>
<keyword evidence="5" id="KW-0813">Transport</keyword>
<feature type="region of interest" description="Disordered" evidence="6">
    <location>
        <begin position="262"/>
        <end position="289"/>
    </location>
</feature>
<comment type="subcellular location">
    <subcellularLocation>
        <location evidence="5">Golgi apparatus membrane</location>
        <topology evidence="5">Multi-pass membrane protein</topology>
    </subcellularLocation>
    <subcellularLocation>
        <location evidence="5">Cytoplasmic vesicle membrane</location>
        <topology evidence="5">Multi-pass membrane protein</topology>
    </subcellularLocation>
    <subcellularLocation>
        <location evidence="5">Endoplasmic reticulum membrane</location>
        <topology evidence="5">Multi-pass membrane protein</topology>
    </subcellularLocation>
    <subcellularLocation>
        <location evidence="1">Membrane</location>
        <topology evidence="1">Multi-pass membrane protein</topology>
    </subcellularLocation>
</comment>
<dbReference type="AlphaFoldDB" id="A0AAD5SCE5"/>
<feature type="transmembrane region" description="Helical" evidence="5">
    <location>
        <begin position="212"/>
        <end position="229"/>
    </location>
</feature>
<feature type="transmembrane region" description="Helical" evidence="5">
    <location>
        <begin position="177"/>
        <end position="200"/>
    </location>
</feature>
<comment type="caution">
    <text evidence="7">The sequence shown here is derived from an EMBL/GenBank/DDBJ whole genome shotgun (WGS) entry which is preliminary data.</text>
</comment>
<proteinExistence type="inferred from homology"/>
<feature type="transmembrane region" description="Helical" evidence="5">
    <location>
        <begin position="235"/>
        <end position="254"/>
    </location>
</feature>
<protein>
    <recommendedName>
        <fullName evidence="5">GDP-mannose transporter</fullName>
        <shortName evidence="5">GMT</shortName>
    </recommendedName>
</protein>
<accession>A0AAD5SCE5</accession>
<keyword evidence="2 5" id="KW-0812">Transmembrane</keyword>
<keyword evidence="3 5" id="KW-1133">Transmembrane helix</keyword>
<keyword evidence="5" id="KW-0968">Cytoplasmic vesicle</keyword>
<dbReference type="GO" id="GO:0030659">
    <property type="term" value="C:cytoplasmic vesicle membrane"/>
    <property type="evidence" value="ECO:0007669"/>
    <property type="project" value="UniProtKB-SubCell"/>
</dbReference>
<dbReference type="EMBL" id="JADGJD010000584">
    <property type="protein sequence ID" value="KAJ3049871.1"/>
    <property type="molecule type" value="Genomic_DNA"/>
</dbReference>
<dbReference type="Proteomes" id="UP001212841">
    <property type="component" value="Unassembled WGS sequence"/>
</dbReference>
<dbReference type="GO" id="GO:0005789">
    <property type="term" value="C:endoplasmic reticulum membrane"/>
    <property type="evidence" value="ECO:0007669"/>
    <property type="project" value="UniProtKB-SubCell"/>
</dbReference>
<organism evidence="7 8">
    <name type="scientific">Rhizophlyctis rosea</name>
    <dbReference type="NCBI Taxonomy" id="64517"/>
    <lineage>
        <taxon>Eukaryota</taxon>
        <taxon>Fungi</taxon>
        <taxon>Fungi incertae sedis</taxon>
        <taxon>Chytridiomycota</taxon>
        <taxon>Chytridiomycota incertae sedis</taxon>
        <taxon>Chytridiomycetes</taxon>
        <taxon>Rhizophlyctidales</taxon>
        <taxon>Rhizophlyctidaceae</taxon>
        <taxon>Rhizophlyctis</taxon>
    </lineage>
</organism>
<comment type="function">
    <text evidence="5">Involved in the import of GDP-mannose from the cytoplasm into the Golgi lumen.</text>
</comment>
<evidence type="ECO:0000256" key="5">
    <source>
        <dbReference type="RuleBase" id="RU367097"/>
    </source>
</evidence>
<feature type="transmembrane region" description="Helical" evidence="5">
    <location>
        <begin position="148"/>
        <end position="165"/>
    </location>
</feature>
<gene>
    <name evidence="7" type="ORF">HK097_009147</name>
</gene>
<dbReference type="PANTHER" id="PTHR11132">
    <property type="entry name" value="SOLUTE CARRIER FAMILY 35"/>
    <property type="match status" value="1"/>
</dbReference>
<feature type="transmembrane region" description="Helical" evidence="5">
    <location>
        <begin position="106"/>
        <end position="127"/>
    </location>
</feature>
<comment type="similarity">
    <text evidence="5">Belongs to the TPT transporter family. SLC35D subfamily.</text>
</comment>
<feature type="compositionally biased region" description="Basic and acidic residues" evidence="6">
    <location>
        <begin position="280"/>
        <end position="289"/>
    </location>
</feature>
<keyword evidence="5" id="KW-0333">Golgi apparatus</keyword>
<evidence type="ECO:0000256" key="6">
    <source>
        <dbReference type="SAM" id="MobiDB-lite"/>
    </source>
</evidence>
<keyword evidence="5" id="KW-0256">Endoplasmic reticulum</keyword>
<evidence type="ECO:0000256" key="1">
    <source>
        <dbReference type="ARBA" id="ARBA00004141"/>
    </source>
</evidence>
<keyword evidence="8" id="KW-1185">Reference proteome</keyword>
<evidence type="ECO:0000256" key="4">
    <source>
        <dbReference type="ARBA" id="ARBA00023136"/>
    </source>
</evidence>
<name>A0AAD5SCE5_9FUNG</name>
<evidence type="ECO:0000313" key="8">
    <source>
        <dbReference type="Proteomes" id="UP001212841"/>
    </source>
</evidence>
<keyword evidence="5" id="KW-0762">Sugar transport</keyword>
<dbReference type="InterPro" id="IPR050186">
    <property type="entry name" value="TPT_transporter"/>
</dbReference>
<sequence length="289" mass="30703">MCHQLTGAFVTRVGTQLGYKKASPHLDQKWVLAISAGIGLSIVLSNWALALLSVGTCQLMKLLCTPTIALLQYCLYGRKLPVAICTMLTILLLGVGLAAIDQVALNFLVIIVLVLATLSAAASQVLLQRFNEVSNVPLRGLDILEVTSPYIAAITTISFTILELVRPSSMLDGDMWSATPLIVLAMSCIAAVAVSIYGYALLIKSSAVTFQVVGNLKTVLILLVAWGSGDTVLTLQQAVGIVLALGAGVGYSYMKLRSAEAKPQVDREQRLPLCGDENSSDEKLLKGKG</sequence>
<evidence type="ECO:0000256" key="2">
    <source>
        <dbReference type="ARBA" id="ARBA00022692"/>
    </source>
</evidence>
<feature type="transmembrane region" description="Helical" evidence="5">
    <location>
        <begin position="80"/>
        <end position="100"/>
    </location>
</feature>
<reference evidence="7" key="1">
    <citation type="submission" date="2020-05" db="EMBL/GenBank/DDBJ databases">
        <title>Phylogenomic resolution of chytrid fungi.</title>
        <authorList>
            <person name="Stajich J.E."/>
            <person name="Amses K."/>
            <person name="Simmons R."/>
            <person name="Seto K."/>
            <person name="Myers J."/>
            <person name="Bonds A."/>
            <person name="Quandt C.A."/>
            <person name="Barry K."/>
            <person name="Liu P."/>
            <person name="Grigoriev I."/>
            <person name="Longcore J.E."/>
            <person name="James T.Y."/>
        </authorList>
    </citation>
    <scope>NUCLEOTIDE SEQUENCE</scope>
    <source>
        <strain evidence="7">JEL0318</strain>
    </source>
</reference>
<evidence type="ECO:0000313" key="7">
    <source>
        <dbReference type="EMBL" id="KAJ3049871.1"/>
    </source>
</evidence>
<keyword evidence="4 5" id="KW-0472">Membrane</keyword>
<dbReference type="GO" id="GO:0000139">
    <property type="term" value="C:Golgi membrane"/>
    <property type="evidence" value="ECO:0007669"/>
    <property type="project" value="UniProtKB-SubCell"/>
</dbReference>
<evidence type="ECO:0000256" key="3">
    <source>
        <dbReference type="ARBA" id="ARBA00022989"/>
    </source>
</evidence>